<feature type="non-terminal residue" evidence="2">
    <location>
        <position position="79"/>
    </location>
</feature>
<evidence type="ECO:0000256" key="1">
    <source>
        <dbReference type="SAM" id="MobiDB-lite"/>
    </source>
</evidence>
<protein>
    <submittedName>
        <fullName evidence="2">Uncharacterized protein</fullName>
    </submittedName>
</protein>
<feature type="compositionally biased region" description="Polar residues" evidence="1">
    <location>
        <begin position="1"/>
        <end position="20"/>
    </location>
</feature>
<name>A0A0B7C334_9EUPU</name>
<gene>
    <name evidence="2" type="primary">ORF221728</name>
</gene>
<feature type="region of interest" description="Disordered" evidence="1">
    <location>
        <begin position="1"/>
        <end position="24"/>
    </location>
</feature>
<reference evidence="2" key="1">
    <citation type="submission" date="2014-12" db="EMBL/GenBank/DDBJ databases">
        <title>Insight into the proteome of Arion vulgaris.</title>
        <authorList>
            <person name="Aradska J."/>
            <person name="Bulat T."/>
            <person name="Smidak R."/>
            <person name="Sarate P."/>
            <person name="Gangsoo J."/>
            <person name="Sialana F."/>
            <person name="Bilban M."/>
            <person name="Lubec G."/>
        </authorList>
    </citation>
    <scope>NUCLEOTIDE SEQUENCE</scope>
    <source>
        <tissue evidence="2">Skin</tissue>
    </source>
</reference>
<sequence length="79" mass="8935">KRTLQSHNNFTSGTTTFNRQQFHRGSVFRGKRTSEFGANEQNQVSHAGFPGIGNSSKLSQVSKACFWSDRFHYNSNANH</sequence>
<dbReference type="AlphaFoldDB" id="A0A0B7C334"/>
<dbReference type="EMBL" id="HACG01052747">
    <property type="protein sequence ID" value="CEK99618.1"/>
    <property type="molecule type" value="Transcribed_RNA"/>
</dbReference>
<evidence type="ECO:0000313" key="2">
    <source>
        <dbReference type="EMBL" id="CEK99618.1"/>
    </source>
</evidence>
<proteinExistence type="predicted"/>
<accession>A0A0B7C334</accession>
<feature type="non-terminal residue" evidence="2">
    <location>
        <position position="1"/>
    </location>
</feature>
<organism evidence="2">
    <name type="scientific">Arion vulgaris</name>
    <dbReference type="NCBI Taxonomy" id="1028688"/>
    <lineage>
        <taxon>Eukaryota</taxon>
        <taxon>Metazoa</taxon>
        <taxon>Spiralia</taxon>
        <taxon>Lophotrochozoa</taxon>
        <taxon>Mollusca</taxon>
        <taxon>Gastropoda</taxon>
        <taxon>Heterobranchia</taxon>
        <taxon>Euthyneura</taxon>
        <taxon>Panpulmonata</taxon>
        <taxon>Eupulmonata</taxon>
        <taxon>Stylommatophora</taxon>
        <taxon>Helicina</taxon>
        <taxon>Arionoidea</taxon>
        <taxon>Arionidae</taxon>
        <taxon>Arion</taxon>
    </lineage>
</organism>